<dbReference type="PANTHER" id="PTHR47237">
    <property type="entry name" value="SLL0310 PROTEIN"/>
    <property type="match status" value="1"/>
</dbReference>
<gene>
    <name evidence="3" type="ORF">SAMN05216247_102350</name>
</gene>
<evidence type="ECO:0000313" key="3">
    <source>
        <dbReference type="EMBL" id="SDX98268.1"/>
    </source>
</evidence>
<dbReference type="InterPro" id="IPR000182">
    <property type="entry name" value="GNAT_dom"/>
</dbReference>
<dbReference type="RefSeq" id="WP_083269408.1">
    <property type="nucleotide sequence ID" value="NZ_FNOX01000002.1"/>
</dbReference>
<dbReference type="InterPro" id="IPR041496">
    <property type="entry name" value="YitH/HolE_GNAT"/>
</dbReference>
<dbReference type="GO" id="GO:0016747">
    <property type="term" value="F:acyltransferase activity, transferring groups other than amino-acyl groups"/>
    <property type="evidence" value="ECO:0007669"/>
    <property type="project" value="InterPro"/>
</dbReference>
<proteinExistence type="predicted"/>
<organism evidence="3 4">
    <name type="scientific">Pseudomonas salomonii</name>
    <dbReference type="NCBI Taxonomy" id="191391"/>
    <lineage>
        <taxon>Bacteria</taxon>
        <taxon>Pseudomonadati</taxon>
        <taxon>Pseudomonadota</taxon>
        <taxon>Gammaproteobacteria</taxon>
        <taxon>Pseudomonadales</taxon>
        <taxon>Pseudomonadaceae</taxon>
        <taxon>Pseudomonas</taxon>
    </lineage>
</organism>
<dbReference type="PROSITE" id="PS51186">
    <property type="entry name" value="GNAT"/>
    <property type="match status" value="1"/>
</dbReference>
<evidence type="ECO:0000256" key="1">
    <source>
        <dbReference type="SAM" id="MobiDB-lite"/>
    </source>
</evidence>
<dbReference type="Pfam" id="PF00583">
    <property type="entry name" value="Acetyltransf_1"/>
    <property type="match status" value="1"/>
</dbReference>
<dbReference type="Proteomes" id="UP000182902">
    <property type="component" value="Unassembled WGS sequence"/>
</dbReference>
<dbReference type="CDD" id="cd04301">
    <property type="entry name" value="NAT_SF"/>
    <property type="match status" value="1"/>
</dbReference>
<dbReference type="Gene3D" id="3.40.630.30">
    <property type="match status" value="1"/>
</dbReference>
<keyword evidence="3" id="KW-0808">Transferase</keyword>
<dbReference type="Pfam" id="PF18014">
    <property type="entry name" value="Acetyltransf_18"/>
    <property type="match status" value="1"/>
</dbReference>
<dbReference type="InterPro" id="IPR052729">
    <property type="entry name" value="Acyl/Acetyltrans_Enzymes"/>
</dbReference>
<dbReference type="AlphaFoldDB" id="A0A1H3G6K8"/>
<dbReference type="InterPro" id="IPR016181">
    <property type="entry name" value="Acyl_CoA_acyltransferase"/>
</dbReference>
<sequence>MLKHSDQNTEPAARSQPATPRLMPLREDHLPCAVGLSSALGWPYREADWRFAFDLGAGLAVEMEGRLVATALWWLQGETHASMGMIIVSPAIQGQGIGRALMDRLLQETGGRTLILNSTHEGLALYTRLGFIAHGQVNQHQAVLELAHHFVPYSTHIRAMLVGDEHAVRQLDLAATGRDRSALLSALFEVGSILVVDHGAGVSAYGCSREFGRGVVIGPVIAGGTGAEASARAVITALADAHRGRFVRIDVTEDSGLSQWLADQGLPCVGHATPMVRATQSPACPTGTDARLFALSNQSIG</sequence>
<dbReference type="Gene3D" id="3.40.630.90">
    <property type="match status" value="1"/>
</dbReference>
<evidence type="ECO:0000259" key="2">
    <source>
        <dbReference type="PROSITE" id="PS51186"/>
    </source>
</evidence>
<protein>
    <submittedName>
        <fullName evidence="3">Acetyltransferase (GNAT) family protein</fullName>
    </submittedName>
</protein>
<feature type="domain" description="N-acetyltransferase" evidence="2">
    <location>
        <begin position="20"/>
        <end position="158"/>
    </location>
</feature>
<dbReference type="SUPFAM" id="SSF55729">
    <property type="entry name" value="Acyl-CoA N-acyltransferases (Nat)"/>
    <property type="match status" value="1"/>
</dbReference>
<feature type="region of interest" description="Disordered" evidence="1">
    <location>
        <begin position="1"/>
        <end position="24"/>
    </location>
</feature>
<dbReference type="EMBL" id="FNOX01000002">
    <property type="protein sequence ID" value="SDX98268.1"/>
    <property type="molecule type" value="Genomic_DNA"/>
</dbReference>
<reference evidence="3 4" key="1">
    <citation type="submission" date="2016-10" db="EMBL/GenBank/DDBJ databases">
        <authorList>
            <person name="de Groot N.N."/>
        </authorList>
    </citation>
    <scope>NUCLEOTIDE SEQUENCE [LARGE SCALE GENOMIC DNA]</scope>
    <source>
        <strain evidence="3 4">ICMP 14252</strain>
    </source>
</reference>
<name>A0A1H3G6K8_9PSED</name>
<evidence type="ECO:0000313" key="4">
    <source>
        <dbReference type="Proteomes" id="UP000182902"/>
    </source>
</evidence>
<dbReference type="PANTHER" id="PTHR47237:SF2">
    <property type="entry name" value="BLL4206 PROTEIN"/>
    <property type="match status" value="1"/>
</dbReference>
<accession>A0A1H3G6K8</accession>